<dbReference type="AlphaFoldDB" id="A0AAV4XTM4"/>
<reference evidence="1 2" key="1">
    <citation type="submission" date="2021-06" db="EMBL/GenBank/DDBJ databases">
        <title>Caerostris extrusa draft genome.</title>
        <authorList>
            <person name="Kono N."/>
            <person name="Arakawa K."/>
        </authorList>
    </citation>
    <scope>NUCLEOTIDE SEQUENCE [LARGE SCALE GENOMIC DNA]</scope>
</reference>
<comment type="caution">
    <text evidence="1">The sequence shown here is derived from an EMBL/GenBank/DDBJ whole genome shotgun (WGS) entry which is preliminary data.</text>
</comment>
<evidence type="ECO:0000313" key="1">
    <source>
        <dbReference type="EMBL" id="GIY98396.1"/>
    </source>
</evidence>
<protein>
    <submittedName>
        <fullName evidence="1">Uncharacterized protein</fullName>
    </submittedName>
</protein>
<proteinExistence type="predicted"/>
<organism evidence="1 2">
    <name type="scientific">Caerostris extrusa</name>
    <name type="common">Bark spider</name>
    <name type="synonym">Caerostris bankana</name>
    <dbReference type="NCBI Taxonomy" id="172846"/>
    <lineage>
        <taxon>Eukaryota</taxon>
        <taxon>Metazoa</taxon>
        <taxon>Ecdysozoa</taxon>
        <taxon>Arthropoda</taxon>
        <taxon>Chelicerata</taxon>
        <taxon>Arachnida</taxon>
        <taxon>Araneae</taxon>
        <taxon>Araneomorphae</taxon>
        <taxon>Entelegynae</taxon>
        <taxon>Araneoidea</taxon>
        <taxon>Araneidae</taxon>
        <taxon>Caerostris</taxon>
    </lineage>
</organism>
<evidence type="ECO:0000313" key="2">
    <source>
        <dbReference type="Proteomes" id="UP001054945"/>
    </source>
</evidence>
<accession>A0AAV4XTM4</accession>
<dbReference type="Proteomes" id="UP001054945">
    <property type="component" value="Unassembled WGS sequence"/>
</dbReference>
<gene>
    <name evidence="1" type="ORF">CEXT_803491</name>
</gene>
<keyword evidence="2" id="KW-1185">Reference proteome</keyword>
<sequence length="107" mass="12522">MNYHCLVVLAKVFDDDTTPSCCIHLPFIHQQPASPTDNPSVQKTRRLHAARSLMMPNYSVQRLVYALPLTSIIYASWSRIRRVRWWPEAYLLLEPIANCWLVRGIIW</sequence>
<dbReference type="EMBL" id="BPLR01000921">
    <property type="protein sequence ID" value="GIY98396.1"/>
    <property type="molecule type" value="Genomic_DNA"/>
</dbReference>
<name>A0AAV4XTM4_CAEEX</name>